<dbReference type="Proteomes" id="UP001354989">
    <property type="component" value="Chromosome"/>
</dbReference>
<feature type="transmembrane region" description="Helical" evidence="6">
    <location>
        <begin position="111"/>
        <end position="131"/>
    </location>
</feature>
<feature type="transmembrane region" description="Helical" evidence="6">
    <location>
        <begin position="59"/>
        <end position="81"/>
    </location>
</feature>
<keyword evidence="4 6" id="KW-1133">Transmembrane helix</keyword>
<proteinExistence type="predicted"/>
<keyword evidence="5 6" id="KW-0472">Membrane</keyword>
<evidence type="ECO:0000256" key="1">
    <source>
        <dbReference type="ARBA" id="ARBA00004651"/>
    </source>
</evidence>
<dbReference type="PANTHER" id="PTHR30086">
    <property type="entry name" value="ARGININE EXPORTER PROTEIN ARGO"/>
    <property type="match status" value="1"/>
</dbReference>
<evidence type="ECO:0000256" key="2">
    <source>
        <dbReference type="ARBA" id="ARBA00022475"/>
    </source>
</evidence>
<organism evidence="7 8">
    <name type="scientific">Persicobacter psychrovividus</name>
    <dbReference type="NCBI Taxonomy" id="387638"/>
    <lineage>
        <taxon>Bacteria</taxon>
        <taxon>Pseudomonadati</taxon>
        <taxon>Bacteroidota</taxon>
        <taxon>Cytophagia</taxon>
        <taxon>Cytophagales</taxon>
        <taxon>Persicobacteraceae</taxon>
        <taxon>Persicobacter</taxon>
    </lineage>
</organism>
<dbReference type="Pfam" id="PF01810">
    <property type="entry name" value="LysE"/>
    <property type="match status" value="1"/>
</dbReference>
<protein>
    <recommendedName>
        <fullName evidence="9">Threonine/homoserine/homoserine lactone efflux protein</fullName>
    </recommendedName>
</protein>
<keyword evidence="8" id="KW-1185">Reference proteome</keyword>
<name>A0ABN6L6A1_9BACT</name>
<evidence type="ECO:0000313" key="8">
    <source>
        <dbReference type="Proteomes" id="UP001354989"/>
    </source>
</evidence>
<dbReference type="PANTHER" id="PTHR30086:SF20">
    <property type="entry name" value="ARGININE EXPORTER PROTEIN ARGO-RELATED"/>
    <property type="match status" value="1"/>
</dbReference>
<evidence type="ECO:0000313" key="7">
    <source>
        <dbReference type="EMBL" id="BDC98520.1"/>
    </source>
</evidence>
<accession>A0ABN6L6A1</accession>
<feature type="transmembrane region" description="Helical" evidence="6">
    <location>
        <begin position="175"/>
        <end position="196"/>
    </location>
</feature>
<evidence type="ECO:0000256" key="6">
    <source>
        <dbReference type="SAM" id="Phobius"/>
    </source>
</evidence>
<comment type="subcellular location">
    <subcellularLocation>
        <location evidence="1">Cell membrane</location>
        <topology evidence="1">Multi-pass membrane protein</topology>
    </subcellularLocation>
</comment>
<evidence type="ECO:0000256" key="4">
    <source>
        <dbReference type="ARBA" id="ARBA00022989"/>
    </source>
</evidence>
<evidence type="ECO:0000256" key="3">
    <source>
        <dbReference type="ARBA" id="ARBA00022692"/>
    </source>
</evidence>
<evidence type="ECO:0008006" key="9">
    <source>
        <dbReference type="Google" id="ProtNLM"/>
    </source>
</evidence>
<dbReference type="EMBL" id="AP025292">
    <property type="protein sequence ID" value="BDC98520.1"/>
    <property type="molecule type" value="Genomic_DNA"/>
</dbReference>
<evidence type="ECO:0000256" key="5">
    <source>
        <dbReference type="ARBA" id="ARBA00023136"/>
    </source>
</evidence>
<feature type="transmembrane region" description="Helical" evidence="6">
    <location>
        <begin position="143"/>
        <end position="163"/>
    </location>
</feature>
<dbReference type="InterPro" id="IPR001123">
    <property type="entry name" value="LeuE-type"/>
</dbReference>
<keyword evidence="3 6" id="KW-0812">Transmembrane</keyword>
<sequence>MFGVLLAFMVGPAFFALIQTSIHKGFRAGATLAFGISSSDSIYILLSYIGVSSFVDQPGVAEVMALVGGGVMVVYAALLLLKPPKEIKKHESRGTTTISKMGHFGQFLKGFFLNGMNPGIILFWIAMVGIITSNNSFSDLDRHMFFVGIITCVLSLDLTKAYAAHRLSQIITVKLLRKLNLIIGVVLLVFGLKLLYDGYQAHYHPGEQSNPDLELFKKL</sequence>
<reference evidence="7 8" key="1">
    <citation type="submission" date="2021-12" db="EMBL/GenBank/DDBJ databases">
        <title>Genome sequencing of bacteria with rrn-lacking chromosome and rrn-plasmid.</title>
        <authorList>
            <person name="Anda M."/>
            <person name="Iwasaki W."/>
        </authorList>
    </citation>
    <scope>NUCLEOTIDE SEQUENCE [LARGE SCALE GENOMIC DNA]</scope>
    <source>
        <strain evidence="7 8">NBRC 101262</strain>
    </source>
</reference>
<gene>
    <name evidence="7" type="ORF">PEPS_08010</name>
</gene>
<keyword evidence="2" id="KW-1003">Cell membrane</keyword>